<dbReference type="PROSITE" id="PS50006">
    <property type="entry name" value="FHA_DOMAIN"/>
    <property type="match status" value="1"/>
</dbReference>
<dbReference type="CDD" id="cd00009">
    <property type="entry name" value="AAA"/>
    <property type="match status" value="1"/>
</dbReference>
<dbReference type="InterPro" id="IPR032030">
    <property type="entry name" value="YscD_cytoplasmic_dom"/>
</dbReference>
<keyword evidence="5" id="KW-0804">Transcription</keyword>
<dbReference type="SMART" id="SM00382">
    <property type="entry name" value="AAA"/>
    <property type="match status" value="1"/>
</dbReference>
<name>D0LL00_HALO1</name>
<dbReference type="eggNOG" id="COG2204">
    <property type="taxonomic scope" value="Bacteria"/>
</dbReference>
<keyword evidence="4" id="KW-0238">DNA-binding</keyword>
<dbReference type="Gene3D" id="1.10.8.60">
    <property type="match status" value="1"/>
</dbReference>
<keyword evidence="9" id="KW-1185">Reference proteome</keyword>
<evidence type="ECO:0000256" key="4">
    <source>
        <dbReference type="ARBA" id="ARBA00023125"/>
    </source>
</evidence>
<feature type="domain" description="Sigma-54 factor interaction" evidence="7">
    <location>
        <begin position="137"/>
        <end position="363"/>
    </location>
</feature>
<dbReference type="Proteomes" id="UP000001880">
    <property type="component" value="Chromosome"/>
</dbReference>
<dbReference type="AlphaFoldDB" id="D0LL00"/>
<dbReference type="InterPro" id="IPR000253">
    <property type="entry name" value="FHA_dom"/>
</dbReference>
<dbReference type="Pfam" id="PF25601">
    <property type="entry name" value="AAA_lid_14"/>
    <property type="match status" value="1"/>
</dbReference>
<evidence type="ECO:0000256" key="5">
    <source>
        <dbReference type="ARBA" id="ARBA00023163"/>
    </source>
</evidence>
<dbReference type="InterPro" id="IPR002078">
    <property type="entry name" value="Sigma_54_int"/>
</dbReference>
<dbReference type="InterPro" id="IPR008984">
    <property type="entry name" value="SMAD_FHA_dom_sf"/>
</dbReference>
<dbReference type="PANTHER" id="PTHR32071">
    <property type="entry name" value="TRANSCRIPTIONAL REGULATORY PROTEIN"/>
    <property type="match status" value="1"/>
</dbReference>
<dbReference type="InterPro" id="IPR025943">
    <property type="entry name" value="Sigma_54_int_dom_ATP-bd_2"/>
</dbReference>
<dbReference type="InterPro" id="IPR003593">
    <property type="entry name" value="AAA+_ATPase"/>
</dbReference>
<evidence type="ECO:0000256" key="3">
    <source>
        <dbReference type="ARBA" id="ARBA00023015"/>
    </source>
</evidence>
<reference evidence="8 9" key="1">
    <citation type="journal article" date="2010" name="Stand. Genomic Sci.">
        <title>Complete genome sequence of Haliangium ochraceum type strain (SMP-2).</title>
        <authorList>
            <consortium name="US DOE Joint Genome Institute (JGI-PGF)"/>
            <person name="Ivanova N."/>
            <person name="Daum C."/>
            <person name="Lang E."/>
            <person name="Abt B."/>
            <person name="Kopitz M."/>
            <person name="Saunders E."/>
            <person name="Lapidus A."/>
            <person name="Lucas S."/>
            <person name="Glavina Del Rio T."/>
            <person name="Nolan M."/>
            <person name="Tice H."/>
            <person name="Copeland A."/>
            <person name="Cheng J.F."/>
            <person name="Chen F."/>
            <person name="Bruce D."/>
            <person name="Goodwin L."/>
            <person name="Pitluck S."/>
            <person name="Mavromatis K."/>
            <person name="Pati A."/>
            <person name="Mikhailova N."/>
            <person name="Chen A."/>
            <person name="Palaniappan K."/>
            <person name="Land M."/>
            <person name="Hauser L."/>
            <person name="Chang Y.J."/>
            <person name="Jeffries C.D."/>
            <person name="Detter J.C."/>
            <person name="Brettin T."/>
            <person name="Rohde M."/>
            <person name="Goker M."/>
            <person name="Bristow J."/>
            <person name="Markowitz V."/>
            <person name="Eisen J.A."/>
            <person name="Hugenholtz P."/>
            <person name="Kyrpides N.C."/>
            <person name="Klenk H.P."/>
        </authorList>
    </citation>
    <scope>NUCLEOTIDE SEQUENCE [LARGE SCALE GENOMIC DNA]</scope>
    <source>
        <strain evidence="9">DSM 14365 / CIP 107738 / JCM 11303 / AJ 13395 / SMP-2</strain>
    </source>
</reference>
<dbReference type="InterPro" id="IPR027417">
    <property type="entry name" value="P-loop_NTPase"/>
</dbReference>
<evidence type="ECO:0000256" key="2">
    <source>
        <dbReference type="ARBA" id="ARBA00022840"/>
    </source>
</evidence>
<dbReference type="eggNOG" id="COG1716">
    <property type="taxonomic scope" value="Bacteria"/>
</dbReference>
<dbReference type="SUPFAM" id="SSF46689">
    <property type="entry name" value="Homeodomain-like"/>
    <property type="match status" value="1"/>
</dbReference>
<keyword evidence="3" id="KW-0805">Transcription regulation</keyword>
<dbReference type="EMBL" id="CP001804">
    <property type="protein sequence ID" value="ACY16720.1"/>
    <property type="molecule type" value="Genomic_DNA"/>
</dbReference>
<dbReference type="OrthoDB" id="5485507at2"/>
<dbReference type="PROSITE" id="PS50045">
    <property type="entry name" value="SIGMA54_INTERACT_4"/>
    <property type="match status" value="1"/>
</dbReference>
<evidence type="ECO:0000259" key="6">
    <source>
        <dbReference type="PROSITE" id="PS50006"/>
    </source>
</evidence>
<dbReference type="PANTHER" id="PTHR32071:SF117">
    <property type="entry name" value="PTS-DEPENDENT DIHYDROXYACETONE KINASE OPERON REGULATORY PROTEIN-RELATED"/>
    <property type="match status" value="1"/>
</dbReference>
<evidence type="ECO:0000313" key="8">
    <source>
        <dbReference type="EMBL" id="ACY16720.1"/>
    </source>
</evidence>
<dbReference type="PROSITE" id="PS00688">
    <property type="entry name" value="SIGMA54_INTERACT_3"/>
    <property type="match status" value="1"/>
</dbReference>
<dbReference type="FunFam" id="3.40.50.300:FF:000006">
    <property type="entry name" value="DNA-binding transcriptional regulator NtrC"/>
    <property type="match status" value="1"/>
</dbReference>
<dbReference type="STRING" id="502025.Hoch_4223"/>
<sequence length="449" mass="50427">MASRDRTNITALLDELPSFSKQNRGGIFMVIKGPDRGESVRLEEDQPVYFGSSPSCEMMLTDKTISRRHMSAQLSGNEVIVRDEGSTNGTFIQGSRFKEINIGFGAEVKLGRTVIKFLPDEEIVDPEPAAEDSFGQLLGGDTKMRQMFQLLKDVAATDATVLIEGETGTGKELIAEEIHNHSPRKNGPFIVFDCGAVPRELIESALFGHVKGSFTGAITDRRGAFTEAHGGTIFLDEIGEMAMDLQPSLLRVLDKRAVRRVGSNTYEKIDVRVVAATNRDLRAEVSKKNFREDLYYRLAVIRVSVPPLRERGTDIPLLVQHFINQFSSDRPIPITPDDMASIQRHSWPGNVRELRNSIERACLLSRGETLNVDDALMDESSPALGIRTDLPFKEAKGQLVEMFEREYIEDLMRRHKMNLSAAAREAQIDRKHLRELIRKYGLDPRKKDD</sequence>
<dbReference type="GO" id="GO:0005524">
    <property type="term" value="F:ATP binding"/>
    <property type="evidence" value="ECO:0007669"/>
    <property type="project" value="UniProtKB-KW"/>
</dbReference>
<dbReference type="InterPro" id="IPR002197">
    <property type="entry name" value="HTH_Fis"/>
</dbReference>
<dbReference type="Pfam" id="PF02954">
    <property type="entry name" value="HTH_8"/>
    <property type="match status" value="1"/>
</dbReference>
<dbReference type="KEGG" id="hoh:Hoch_4223"/>
<dbReference type="Gene3D" id="1.10.10.60">
    <property type="entry name" value="Homeodomain-like"/>
    <property type="match status" value="1"/>
</dbReference>
<dbReference type="GO" id="GO:0006355">
    <property type="term" value="P:regulation of DNA-templated transcription"/>
    <property type="evidence" value="ECO:0007669"/>
    <property type="project" value="InterPro"/>
</dbReference>
<protein>
    <submittedName>
        <fullName evidence="8">Sigma54 specific transcriptional regulator, Fis family</fullName>
    </submittedName>
</protein>
<dbReference type="InterPro" id="IPR009057">
    <property type="entry name" value="Homeodomain-like_sf"/>
</dbReference>
<dbReference type="Pfam" id="PF00158">
    <property type="entry name" value="Sigma54_activat"/>
    <property type="match status" value="1"/>
</dbReference>
<dbReference type="InterPro" id="IPR025944">
    <property type="entry name" value="Sigma_54_int_dom_CS"/>
</dbReference>
<dbReference type="SUPFAM" id="SSF49879">
    <property type="entry name" value="SMAD/FHA domain"/>
    <property type="match status" value="1"/>
</dbReference>
<dbReference type="Gene3D" id="3.40.50.300">
    <property type="entry name" value="P-loop containing nucleotide triphosphate hydrolases"/>
    <property type="match status" value="1"/>
</dbReference>
<dbReference type="CDD" id="cd00060">
    <property type="entry name" value="FHA"/>
    <property type="match status" value="1"/>
</dbReference>
<gene>
    <name evidence="8" type="ordered locus">Hoch_4223</name>
</gene>
<dbReference type="InterPro" id="IPR025662">
    <property type="entry name" value="Sigma_54_int_dom_ATP-bd_1"/>
</dbReference>
<dbReference type="HOGENOM" id="CLU_000445_119_3_7"/>
<dbReference type="Pfam" id="PF16697">
    <property type="entry name" value="Yop-YscD_cpl"/>
    <property type="match status" value="1"/>
</dbReference>
<keyword evidence="2" id="KW-0067">ATP-binding</keyword>
<dbReference type="SUPFAM" id="SSF52540">
    <property type="entry name" value="P-loop containing nucleoside triphosphate hydrolases"/>
    <property type="match status" value="1"/>
</dbReference>
<dbReference type="Gene3D" id="2.60.200.20">
    <property type="match status" value="1"/>
</dbReference>
<evidence type="ECO:0000259" key="7">
    <source>
        <dbReference type="PROSITE" id="PS50045"/>
    </source>
</evidence>
<keyword evidence="1" id="KW-0547">Nucleotide-binding</keyword>
<dbReference type="GO" id="GO:0043565">
    <property type="term" value="F:sequence-specific DNA binding"/>
    <property type="evidence" value="ECO:0007669"/>
    <property type="project" value="InterPro"/>
</dbReference>
<dbReference type="SMART" id="SM00240">
    <property type="entry name" value="FHA"/>
    <property type="match status" value="1"/>
</dbReference>
<dbReference type="RefSeq" id="WP_012829318.1">
    <property type="nucleotide sequence ID" value="NC_013440.1"/>
</dbReference>
<evidence type="ECO:0000256" key="1">
    <source>
        <dbReference type="ARBA" id="ARBA00022741"/>
    </source>
</evidence>
<feature type="domain" description="FHA" evidence="6">
    <location>
        <begin position="48"/>
        <end position="97"/>
    </location>
</feature>
<dbReference type="InterPro" id="IPR058031">
    <property type="entry name" value="AAA_lid_NorR"/>
</dbReference>
<proteinExistence type="predicted"/>
<dbReference type="PROSITE" id="PS00675">
    <property type="entry name" value="SIGMA54_INTERACT_1"/>
    <property type="match status" value="1"/>
</dbReference>
<dbReference type="PROSITE" id="PS00676">
    <property type="entry name" value="SIGMA54_INTERACT_2"/>
    <property type="match status" value="1"/>
</dbReference>
<evidence type="ECO:0000313" key="9">
    <source>
        <dbReference type="Proteomes" id="UP000001880"/>
    </source>
</evidence>
<accession>D0LL00</accession>
<organism evidence="8 9">
    <name type="scientific">Haliangium ochraceum (strain DSM 14365 / JCM 11303 / SMP-2)</name>
    <dbReference type="NCBI Taxonomy" id="502025"/>
    <lineage>
        <taxon>Bacteria</taxon>
        <taxon>Pseudomonadati</taxon>
        <taxon>Myxococcota</taxon>
        <taxon>Polyangia</taxon>
        <taxon>Haliangiales</taxon>
        <taxon>Kofleriaceae</taxon>
        <taxon>Haliangium</taxon>
    </lineage>
</organism>